<evidence type="ECO:0000313" key="7">
    <source>
        <dbReference type="Proteomes" id="UP000308760"/>
    </source>
</evidence>
<evidence type="ECO:0000313" key="6">
    <source>
        <dbReference type="EMBL" id="THV41373.1"/>
    </source>
</evidence>
<name>A0A4S8QA70_9ACTN</name>
<reference evidence="7" key="1">
    <citation type="submission" date="2019-04" db="EMBL/GenBank/DDBJ databases">
        <title>Nocardioides xinjiangensis sp. nov.</title>
        <authorList>
            <person name="Liu S."/>
        </authorList>
    </citation>
    <scope>NUCLEOTIDE SEQUENCE [LARGE SCALE GENOMIC DNA]</scope>
    <source>
        <strain evidence="7">18</strain>
    </source>
</reference>
<dbReference type="InterPro" id="IPR036388">
    <property type="entry name" value="WH-like_DNA-bd_sf"/>
</dbReference>
<dbReference type="InterPro" id="IPR036390">
    <property type="entry name" value="WH_DNA-bd_sf"/>
</dbReference>
<dbReference type="PANTHER" id="PTHR34298:SF2">
    <property type="entry name" value="SEGREGATION AND CONDENSATION PROTEIN B"/>
    <property type="match status" value="1"/>
</dbReference>
<sequence length="264" mass="29097">MSTSTPAVRKRGRKTQMSEEPTPEEIEAWRPKLATDTAERADVPADEPVGDHDEYAQALIPAQPVPEVEPEPEPANTPVPVPEDVDLGAVLEAILMIAEEPLTEEFLSSVLERPRSQVRETLGRLSAEYTGDGRGFDLRRQAGGWRFYTRADYARYVERFVTDGASARLTKAALETLAVVAYRQPVTRGRISAIRGVNCDGVIRTLLARGLVEECGSDPDSTATLYRTTTLFLEKIGLDSVDQLPELAPFLPDDVTDIEDDEQS</sequence>
<evidence type="ECO:0000256" key="4">
    <source>
        <dbReference type="ARBA" id="ARBA00023306"/>
    </source>
</evidence>
<dbReference type="NCBIfam" id="TIGR00281">
    <property type="entry name" value="SMC-Scp complex subunit ScpB"/>
    <property type="match status" value="1"/>
</dbReference>
<dbReference type="GO" id="GO:0051304">
    <property type="term" value="P:chromosome separation"/>
    <property type="evidence" value="ECO:0007669"/>
    <property type="project" value="InterPro"/>
</dbReference>
<keyword evidence="7" id="KW-1185">Reference proteome</keyword>
<dbReference type="PANTHER" id="PTHR34298">
    <property type="entry name" value="SEGREGATION AND CONDENSATION PROTEIN B"/>
    <property type="match status" value="1"/>
</dbReference>
<keyword evidence="3" id="KW-0159">Chromosome partition</keyword>
<keyword evidence="1" id="KW-0963">Cytoplasm</keyword>
<dbReference type="SUPFAM" id="SSF46785">
    <property type="entry name" value="Winged helix' DNA-binding domain"/>
    <property type="match status" value="2"/>
</dbReference>
<accession>A0A4S8QA70</accession>
<evidence type="ECO:0000256" key="3">
    <source>
        <dbReference type="ARBA" id="ARBA00022829"/>
    </source>
</evidence>
<evidence type="ECO:0000256" key="5">
    <source>
        <dbReference type="SAM" id="MobiDB-lite"/>
    </source>
</evidence>
<dbReference type="OrthoDB" id="9806226at2"/>
<gene>
    <name evidence="6" type="primary">scpB</name>
    <name evidence="6" type="ORF">FAB82_11930</name>
</gene>
<keyword evidence="4" id="KW-0131">Cell cycle</keyword>
<dbReference type="InterPro" id="IPR005234">
    <property type="entry name" value="ScpB_csome_segregation"/>
</dbReference>
<protein>
    <submittedName>
        <fullName evidence="6">SMC-Scp complex subunit ScpB</fullName>
    </submittedName>
</protein>
<dbReference type="EMBL" id="STGY01000045">
    <property type="protein sequence ID" value="THV41373.1"/>
    <property type="molecule type" value="Genomic_DNA"/>
</dbReference>
<dbReference type="Gene3D" id="1.10.10.10">
    <property type="entry name" value="Winged helix-like DNA-binding domain superfamily/Winged helix DNA-binding domain"/>
    <property type="match status" value="2"/>
</dbReference>
<reference evidence="6 7" key="2">
    <citation type="submission" date="2019-05" db="EMBL/GenBank/DDBJ databases">
        <title>Glycomyces buryatensis sp. nov.</title>
        <authorList>
            <person name="Nikitina E."/>
        </authorList>
    </citation>
    <scope>NUCLEOTIDE SEQUENCE [LARGE SCALE GENOMIC DNA]</scope>
    <source>
        <strain evidence="6 7">18</strain>
    </source>
</reference>
<dbReference type="GO" id="GO:0051301">
    <property type="term" value="P:cell division"/>
    <property type="evidence" value="ECO:0007669"/>
    <property type="project" value="UniProtKB-KW"/>
</dbReference>
<evidence type="ECO:0000256" key="1">
    <source>
        <dbReference type="ARBA" id="ARBA00022490"/>
    </source>
</evidence>
<comment type="caution">
    <text evidence="6">The sequence shown here is derived from an EMBL/GenBank/DDBJ whole genome shotgun (WGS) entry which is preliminary data.</text>
</comment>
<dbReference type="Pfam" id="PF04079">
    <property type="entry name" value="SMC_ScpB"/>
    <property type="match status" value="1"/>
</dbReference>
<feature type="region of interest" description="Disordered" evidence="5">
    <location>
        <begin position="1"/>
        <end position="56"/>
    </location>
</feature>
<feature type="compositionally biased region" description="Basic and acidic residues" evidence="5">
    <location>
        <begin position="37"/>
        <end position="55"/>
    </location>
</feature>
<dbReference type="AlphaFoldDB" id="A0A4S8QA70"/>
<keyword evidence="2" id="KW-0132">Cell division</keyword>
<dbReference type="Proteomes" id="UP000308760">
    <property type="component" value="Unassembled WGS sequence"/>
</dbReference>
<proteinExistence type="predicted"/>
<evidence type="ECO:0000256" key="2">
    <source>
        <dbReference type="ARBA" id="ARBA00022618"/>
    </source>
</evidence>
<organism evidence="6 7">
    <name type="scientific">Glycomyces buryatensis</name>
    <dbReference type="NCBI Taxonomy" id="2570927"/>
    <lineage>
        <taxon>Bacteria</taxon>
        <taxon>Bacillati</taxon>
        <taxon>Actinomycetota</taxon>
        <taxon>Actinomycetes</taxon>
        <taxon>Glycomycetales</taxon>
        <taxon>Glycomycetaceae</taxon>
        <taxon>Glycomyces</taxon>
    </lineage>
</organism>